<evidence type="ECO:0000313" key="7">
    <source>
        <dbReference type="EMBL" id="PIO71519.1"/>
    </source>
</evidence>
<dbReference type="EMBL" id="KZ345925">
    <property type="protein sequence ID" value="PIO71519.1"/>
    <property type="molecule type" value="Genomic_DNA"/>
</dbReference>
<evidence type="ECO:0000256" key="4">
    <source>
        <dbReference type="ARBA" id="ARBA00023136"/>
    </source>
</evidence>
<keyword evidence="2" id="KW-0812">Transmembrane</keyword>
<evidence type="ECO:0000256" key="6">
    <source>
        <dbReference type="RuleBase" id="RU363126"/>
    </source>
</evidence>
<keyword evidence="6" id="KW-0869">Chloride channel</keyword>
<comment type="function">
    <text evidence="6">Forms chloride channels.</text>
</comment>
<dbReference type="InterPro" id="IPR000615">
    <property type="entry name" value="Bestrophin"/>
</dbReference>
<evidence type="ECO:0000256" key="5">
    <source>
        <dbReference type="ARBA" id="ARBA00034769"/>
    </source>
</evidence>
<dbReference type="OrthoDB" id="10501320at2759"/>
<organism evidence="7 8">
    <name type="scientific">Teladorsagia circumcincta</name>
    <name type="common">Brown stomach worm</name>
    <name type="synonym">Ostertagia circumcincta</name>
    <dbReference type="NCBI Taxonomy" id="45464"/>
    <lineage>
        <taxon>Eukaryota</taxon>
        <taxon>Metazoa</taxon>
        <taxon>Ecdysozoa</taxon>
        <taxon>Nematoda</taxon>
        <taxon>Chromadorea</taxon>
        <taxon>Rhabditida</taxon>
        <taxon>Rhabditina</taxon>
        <taxon>Rhabditomorpha</taxon>
        <taxon>Strongyloidea</taxon>
        <taxon>Trichostrongylidae</taxon>
        <taxon>Teladorsagia</taxon>
    </lineage>
</organism>
<comment type="subcellular location">
    <subcellularLocation>
        <location evidence="6">Cell membrane</location>
        <topology evidence="6">Multi-pass membrane protein</topology>
    </subcellularLocation>
    <subcellularLocation>
        <location evidence="1">Membrane</location>
    </subcellularLocation>
</comment>
<reference evidence="7 8" key="1">
    <citation type="submission" date="2015-09" db="EMBL/GenBank/DDBJ databases">
        <title>Draft genome of the parasitic nematode Teladorsagia circumcincta isolate WARC Sus (inbred).</title>
        <authorList>
            <person name="Mitreva M."/>
        </authorList>
    </citation>
    <scope>NUCLEOTIDE SEQUENCE [LARGE SCALE GENOMIC DNA]</scope>
    <source>
        <strain evidence="7 8">S</strain>
    </source>
</reference>
<keyword evidence="6" id="KW-0813">Transport</keyword>
<keyword evidence="6" id="KW-0868">Chloride</keyword>
<dbReference type="GO" id="GO:0005254">
    <property type="term" value="F:chloride channel activity"/>
    <property type="evidence" value="ECO:0007669"/>
    <property type="project" value="UniProtKB-KW"/>
</dbReference>
<proteinExistence type="inferred from homology"/>
<evidence type="ECO:0000256" key="2">
    <source>
        <dbReference type="ARBA" id="ARBA00022692"/>
    </source>
</evidence>
<evidence type="ECO:0000256" key="3">
    <source>
        <dbReference type="ARBA" id="ARBA00022989"/>
    </source>
</evidence>
<dbReference type="InterPro" id="IPR021134">
    <property type="entry name" value="Bestrophin-like"/>
</dbReference>
<keyword evidence="4" id="KW-0472">Membrane</keyword>
<dbReference type="AlphaFoldDB" id="A0A2G9UMJ9"/>
<keyword evidence="6" id="KW-0407">Ion channel</keyword>
<keyword evidence="6" id="KW-1003">Cell membrane</keyword>
<dbReference type="GO" id="GO:0005886">
    <property type="term" value="C:plasma membrane"/>
    <property type="evidence" value="ECO:0007669"/>
    <property type="project" value="UniProtKB-SubCell"/>
</dbReference>
<dbReference type="PANTHER" id="PTHR10736:SF9">
    <property type="entry name" value="BESTROPHIN HOMOLOG 1-RELATED"/>
    <property type="match status" value="1"/>
</dbReference>
<comment type="similarity">
    <text evidence="5 6">Belongs to the anion channel-forming bestrophin (TC 1.A.46) family. Calcium-sensitive chloride channel subfamily.</text>
</comment>
<sequence>MFNEPKVIFVDVFDNGILRQADEGSKVVPVDDCPRASLPELCCSLNTHREVESCAEESMVRSRVELRNNTDVGQAKPSIEDDVGGIPNDDQLQRNRFDKIFEAVVRYFDAQLAYIPLELVLGFFCTQVFYRWNKQYDSVGFIDKYVEI</sequence>
<keyword evidence="6" id="KW-0406">Ion transport</keyword>
<dbReference type="Proteomes" id="UP000230423">
    <property type="component" value="Unassembled WGS sequence"/>
</dbReference>
<keyword evidence="3" id="KW-1133">Transmembrane helix</keyword>
<gene>
    <name evidence="7" type="ORF">TELCIR_06573</name>
</gene>
<protein>
    <recommendedName>
        <fullName evidence="6">Bestrophin homolog</fullName>
    </recommendedName>
</protein>
<accession>A0A2G9UMJ9</accession>
<dbReference type="PANTHER" id="PTHR10736">
    <property type="entry name" value="BESTROPHIN"/>
    <property type="match status" value="1"/>
</dbReference>
<dbReference type="Pfam" id="PF01062">
    <property type="entry name" value="Bestrophin"/>
    <property type="match status" value="1"/>
</dbReference>
<dbReference type="GO" id="GO:0034707">
    <property type="term" value="C:chloride channel complex"/>
    <property type="evidence" value="ECO:0007669"/>
    <property type="project" value="UniProtKB-KW"/>
</dbReference>
<name>A0A2G9UMJ9_TELCI</name>
<evidence type="ECO:0000256" key="1">
    <source>
        <dbReference type="ARBA" id="ARBA00004370"/>
    </source>
</evidence>
<evidence type="ECO:0000313" key="8">
    <source>
        <dbReference type="Proteomes" id="UP000230423"/>
    </source>
</evidence>
<keyword evidence="8" id="KW-1185">Reference proteome</keyword>